<dbReference type="EMBL" id="CM010722">
    <property type="protein sequence ID" value="RZC74889.1"/>
    <property type="molecule type" value="Genomic_DNA"/>
</dbReference>
<evidence type="ECO:0000313" key="3">
    <source>
        <dbReference type="Proteomes" id="UP000316621"/>
    </source>
</evidence>
<sequence>MAPIKRVVCDDDGHAGNSGSGRGDGGGGREDLEIEEEEDERNDDYEEDDGNGGGSGDKDDDDDGNDAGDKEDEEDDSTILKLVRERMNLFSNALCCSADKGEVFDPDKQRRYVENCRHVENPNAKKIFAELAKEGSREDGGSPGGCATQGPNRRWKVSRSGRY</sequence>
<dbReference type="Gramene" id="RZC74889">
    <property type="protein sequence ID" value="RZC74889"/>
    <property type="gene ID" value="C5167_050368"/>
</dbReference>
<feature type="compositionally biased region" description="Basic residues" evidence="1">
    <location>
        <begin position="153"/>
        <end position="163"/>
    </location>
</feature>
<dbReference type="Proteomes" id="UP000316621">
    <property type="component" value="Chromosome 8"/>
</dbReference>
<organism evidence="2 3">
    <name type="scientific">Papaver somniferum</name>
    <name type="common">Opium poppy</name>
    <dbReference type="NCBI Taxonomy" id="3469"/>
    <lineage>
        <taxon>Eukaryota</taxon>
        <taxon>Viridiplantae</taxon>
        <taxon>Streptophyta</taxon>
        <taxon>Embryophyta</taxon>
        <taxon>Tracheophyta</taxon>
        <taxon>Spermatophyta</taxon>
        <taxon>Magnoliopsida</taxon>
        <taxon>Ranunculales</taxon>
        <taxon>Papaveraceae</taxon>
        <taxon>Papaveroideae</taxon>
        <taxon>Papaver</taxon>
    </lineage>
</organism>
<name>A0A4Y7KSF4_PAPSO</name>
<proteinExistence type="predicted"/>
<feature type="compositionally biased region" description="Acidic residues" evidence="1">
    <location>
        <begin position="58"/>
        <end position="77"/>
    </location>
</feature>
<evidence type="ECO:0000256" key="1">
    <source>
        <dbReference type="SAM" id="MobiDB-lite"/>
    </source>
</evidence>
<protein>
    <submittedName>
        <fullName evidence="2">Uncharacterized protein</fullName>
    </submittedName>
</protein>
<feature type="region of interest" description="Disordered" evidence="1">
    <location>
        <begin position="133"/>
        <end position="163"/>
    </location>
</feature>
<keyword evidence="3" id="KW-1185">Reference proteome</keyword>
<feature type="region of interest" description="Disordered" evidence="1">
    <location>
        <begin position="1"/>
        <end position="78"/>
    </location>
</feature>
<evidence type="ECO:0000313" key="2">
    <source>
        <dbReference type="EMBL" id="RZC74889.1"/>
    </source>
</evidence>
<accession>A0A4Y7KSF4</accession>
<feature type="compositionally biased region" description="Acidic residues" evidence="1">
    <location>
        <begin position="32"/>
        <end position="50"/>
    </location>
</feature>
<gene>
    <name evidence="2" type="ORF">C5167_050368</name>
</gene>
<dbReference type="AlphaFoldDB" id="A0A4Y7KSF4"/>
<reference evidence="2 3" key="1">
    <citation type="journal article" date="2018" name="Science">
        <title>The opium poppy genome and morphinan production.</title>
        <authorList>
            <person name="Guo L."/>
            <person name="Winzer T."/>
            <person name="Yang X."/>
            <person name="Li Y."/>
            <person name="Ning Z."/>
            <person name="He Z."/>
            <person name="Teodor R."/>
            <person name="Lu Y."/>
            <person name="Bowser T.A."/>
            <person name="Graham I.A."/>
            <person name="Ye K."/>
        </authorList>
    </citation>
    <scope>NUCLEOTIDE SEQUENCE [LARGE SCALE GENOMIC DNA]</scope>
    <source>
        <strain evidence="3">cv. HN1</strain>
        <tissue evidence="2">Leaves</tissue>
    </source>
</reference>
<feature type="compositionally biased region" description="Gly residues" evidence="1">
    <location>
        <begin position="16"/>
        <end position="26"/>
    </location>
</feature>